<accession>A0A2N0NAS5</accession>
<proteinExistence type="predicted"/>
<feature type="domain" description="Serine-threonine/tyrosine-protein kinase catalytic" evidence="1">
    <location>
        <begin position="13"/>
        <end position="45"/>
    </location>
</feature>
<sequence length="80" mass="9496">TRNIIKYCNDDEKEKIYTKASDVYSFAMIMWELTSGQQSFVYFSHDENLDLMIKCWDNSPLNRPILMKLLILLKLENLMA</sequence>
<organism evidence="2 3">
    <name type="scientific">Rhizophagus irregularis</name>
    <dbReference type="NCBI Taxonomy" id="588596"/>
    <lineage>
        <taxon>Eukaryota</taxon>
        <taxon>Fungi</taxon>
        <taxon>Fungi incertae sedis</taxon>
        <taxon>Mucoromycota</taxon>
        <taxon>Glomeromycotina</taxon>
        <taxon>Glomeromycetes</taxon>
        <taxon>Glomerales</taxon>
        <taxon>Glomeraceae</taxon>
        <taxon>Rhizophagus</taxon>
    </lineage>
</organism>
<dbReference type="Proteomes" id="UP000232722">
    <property type="component" value="Unassembled WGS sequence"/>
</dbReference>
<comment type="caution">
    <text evidence="2">The sequence shown here is derived from an EMBL/GenBank/DDBJ whole genome shotgun (WGS) entry which is preliminary data.</text>
</comment>
<gene>
    <name evidence="2" type="ORF">RhiirA5_447998</name>
</gene>
<dbReference type="InterPro" id="IPR001245">
    <property type="entry name" value="Ser-Thr/Tyr_kinase_cat_dom"/>
</dbReference>
<dbReference type="SUPFAM" id="SSF56112">
    <property type="entry name" value="Protein kinase-like (PK-like)"/>
    <property type="match status" value="1"/>
</dbReference>
<name>A0A2N0NAS5_9GLOM</name>
<feature type="non-terminal residue" evidence="2">
    <location>
        <position position="1"/>
    </location>
</feature>
<reference evidence="2 3" key="1">
    <citation type="submission" date="2016-04" db="EMBL/GenBank/DDBJ databases">
        <title>Genome analyses suggest a sexual origin of heterokaryosis in a supposedly ancient asexual fungus.</title>
        <authorList>
            <person name="Ropars J."/>
            <person name="Sedzielewska K."/>
            <person name="Noel J."/>
            <person name="Charron P."/>
            <person name="Farinelli L."/>
            <person name="Marton T."/>
            <person name="Kruger M."/>
            <person name="Pelin A."/>
            <person name="Brachmann A."/>
            <person name="Corradi N."/>
        </authorList>
    </citation>
    <scope>NUCLEOTIDE SEQUENCE [LARGE SCALE GENOMIC DNA]</scope>
    <source>
        <strain evidence="2 3">A5</strain>
    </source>
</reference>
<dbReference type="EMBL" id="LLXJ01014225">
    <property type="protein sequence ID" value="PKB91684.1"/>
    <property type="molecule type" value="Genomic_DNA"/>
</dbReference>
<dbReference type="AlphaFoldDB" id="A0A2N0NAS5"/>
<dbReference type="Gene3D" id="1.10.510.10">
    <property type="entry name" value="Transferase(Phosphotransferase) domain 1"/>
    <property type="match status" value="1"/>
</dbReference>
<protein>
    <recommendedName>
        <fullName evidence="1">Serine-threonine/tyrosine-protein kinase catalytic domain-containing protein</fullName>
    </recommendedName>
</protein>
<reference evidence="2 3" key="2">
    <citation type="submission" date="2017-09" db="EMBL/GenBank/DDBJ databases">
        <title>Extensive intraspecific genome diversity in a model arbuscular mycorrhizal fungus.</title>
        <authorList>
            <person name="Chen E.C."/>
            <person name="Morin E."/>
            <person name="Beaudet D."/>
            <person name="Noel J."/>
            <person name="Ndikumana S."/>
            <person name="Charron P."/>
            <person name="St-Onge C."/>
            <person name="Giorgi J."/>
            <person name="Grigoriev I.V."/>
            <person name="Roux C."/>
            <person name="Martin F.M."/>
            <person name="Corradi N."/>
        </authorList>
    </citation>
    <scope>NUCLEOTIDE SEQUENCE [LARGE SCALE GENOMIC DNA]</scope>
    <source>
        <strain evidence="2 3">A5</strain>
    </source>
</reference>
<evidence type="ECO:0000313" key="2">
    <source>
        <dbReference type="EMBL" id="PKB91684.1"/>
    </source>
</evidence>
<dbReference type="InterPro" id="IPR011009">
    <property type="entry name" value="Kinase-like_dom_sf"/>
</dbReference>
<dbReference type="GO" id="GO:0004672">
    <property type="term" value="F:protein kinase activity"/>
    <property type="evidence" value="ECO:0007669"/>
    <property type="project" value="InterPro"/>
</dbReference>
<evidence type="ECO:0000313" key="3">
    <source>
        <dbReference type="Proteomes" id="UP000232722"/>
    </source>
</evidence>
<dbReference type="Pfam" id="PF07714">
    <property type="entry name" value="PK_Tyr_Ser-Thr"/>
    <property type="match status" value="1"/>
</dbReference>
<evidence type="ECO:0000259" key="1">
    <source>
        <dbReference type="Pfam" id="PF07714"/>
    </source>
</evidence>